<feature type="domain" description="Tyrosine-protein phosphatase" evidence="8">
    <location>
        <begin position="185"/>
        <end position="343"/>
    </location>
</feature>
<dbReference type="InterPro" id="IPR000387">
    <property type="entry name" value="Tyr_Pase_dom"/>
</dbReference>
<reference evidence="10 11" key="1">
    <citation type="journal article" date="2022" name="bioRxiv">
        <title>Genomics of Preaxostyla Flagellates Illuminates Evolutionary Transitions and the Path Towards Mitochondrial Loss.</title>
        <authorList>
            <person name="Novak L.V.F."/>
            <person name="Treitli S.C."/>
            <person name="Pyrih J."/>
            <person name="Halakuc P."/>
            <person name="Pipaliya S.V."/>
            <person name="Vacek V."/>
            <person name="Brzon O."/>
            <person name="Soukal P."/>
            <person name="Eme L."/>
            <person name="Dacks J.B."/>
            <person name="Karnkowska A."/>
            <person name="Elias M."/>
            <person name="Hampl V."/>
        </authorList>
    </citation>
    <scope>NUCLEOTIDE SEQUENCE [LARGE SCALE GENOMIC DNA]</scope>
    <source>
        <strain evidence="10">NAU3</strain>
        <tissue evidence="10">Gut</tissue>
    </source>
</reference>
<evidence type="ECO:0000256" key="1">
    <source>
        <dbReference type="ARBA" id="ARBA00007315"/>
    </source>
</evidence>
<protein>
    <recommendedName>
        <fullName evidence="2">protein-tyrosine-phosphatase</fullName>
        <ecNumber evidence="2">3.1.3.48</ecNumber>
    </recommendedName>
</protein>
<accession>A0ABQ9Y4C2</accession>
<dbReference type="Proteomes" id="UP001281761">
    <property type="component" value="Unassembled WGS sequence"/>
</dbReference>
<evidence type="ECO:0000256" key="7">
    <source>
        <dbReference type="SAM" id="MobiDB-lite"/>
    </source>
</evidence>
<feature type="compositionally biased region" description="Basic and acidic residues" evidence="7">
    <location>
        <begin position="362"/>
        <end position="382"/>
    </location>
</feature>
<dbReference type="InterPro" id="IPR029260">
    <property type="entry name" value="DSPn"/>
</dbReference>
<dbReference type="PANTHER" id="PTHR23339">
    <property type="entry name" value="TYROSINE SPECIFIC PROTEIN PHOSPHATASE AND DUAL SPECIFICITY PROTEIN PHOSPHATASE"/>
    <property type="match status" value="1"/>
</dbReference>
<comment type="similarity">
    <text evidence="1">Belongs to the protein-tyrosine phosphatase family. Non-receptor class CDC14 subfamily.</text>
</comment>
<proteinExistence type="inferred from homology"/>
<dbReference type="InterPro" id="IPR029021">
    <property type="entry name" value="Prot-tyrosine_phosphatase-like"/>
</dbReference>
<keyword evidence="3" id="KW-0132">Cell division</keyword>
<dbReference type="PROSITE" id="PS00383">
    <property type="entry name" value="TYR_PHOSPHATASE_1"/>
    <property type="match status" value="1"/>
</dbReference>
<feature type="compositionally biased region" description="Polar residues" evidence="7">
    <location>
        <begin position="494"/>
        <end position="508"/>
    </location>
</feature>
<keyword evidence="5" id="KW-0904">Protein phosphatase</keyword>
<comment type="caution">
    <text evidence="10">The sequence shown here is derived from an EMBL/GenBank/DDBJ whole genome shotgun (WGS) entry which is preliminary data.</text>
</comment>
<keyword evidence="6" id="KW-0131">Cell cycle</keyword>
<dbReference type="SUPFAM" id="SSF52799">
    <property type="entry name" value="(Phosphotyrosine protein) phosphatases II"/>
    <property type="match status" value="2"/>
</dbReference>
<dbReference type="InterPro" id="IPR050561">
    <property type="entry name" value="PTP"/>
</dbReference>
<evidence type="ECO:0000259" key="9">
    <source>
        <dbReference type="PROSITE" id="PS50056"/>
    </source>
</evidence>
<dbReference type="CDD" id="cd17657">
    <property type="entry name" value="CDC14_N"/>
    <property type="match status" value="1"/>
</dbReference>
<gene>
    <name evidence="10" type="ORF">BLNAU_6584</name>
</gene>
<sequence length="525" mass="59080">MSSNELSNAVAIFKDRLYYVALRSQPRTSSRIHFFTTDNTLLYQPFSADFGPLNMSCLYRFCIQLLDLLKTTEAQGTAIYYYSGMDGTKRANSICLICSYCVLYEGMTADEAYRPFVGMYPSLPPFRDASYGPSTYNITVLDVLRGLQHARDVGFMQFGINPQTRAPFSTFNCQEYDHYERVENGDLNWIVPGKFIAFSGPSNTSMNLANGICTHSPEFYIPYFQRSGVTAVVRLNKKMYDRKRFVDKGIRHYDLYFVDGGIPSEAIVKKFIEISEQEGVVAVHCKAGLGRTGTLIACFMMKHYNFTANAAIGYIRVCRPGSIIGPQQHFLTEVQGRMQRMGEEWRREMGDGRPFQINTRQGRSEYESQRTPEKEREPEQYRTAHSLPSTVPVSFRNPSSRTTPPNDRTTPQPNPRTLNISPLTSSASRSPAIDPNPSPIRGPIKYQHSQRPPERPERRTTTSTSSPQSASSKMGYTSTYTSSYGGLSSSMKTTSPSGTRETRSTGLSRTVPVRSNVASTRSIRK</sequence>
<dbReference type="InterPro" id="IPR020422">
    <property type="entry name" value="TYR_PHOSPHATASE_DUAL_dom"/>
</dbReference>
<dbReference type="PROSITE" id="PS50056">
    <property type="entry name" value="TYR_PHOSPHATASE_2"/>
    <property type="match status" value="1"/>
</dbReference>
<evidence type="ECO:0000256" key="5">
    <source>
        <dbReference type="ARBA" id="ARBA00022912"/>
    </source>
</evidence>
<dbReference type="EMBL" id="JARBJD010000037">
    <property type="protein sequence ID" value="KAK2958550.1"/>
    <property type="molecule type" value="Genomic_DNA"/>
</dbReference>
<dbReference type="SMART" id="SM00195">
    <property type="entry name" value="DSPc"/>
    <property type="match status" value="1"/>
</dbReference>
<evidence type="ECO:0000313" key="10">
    <source>
        <dbReference type="EMBL" id="KAK2958550.1"/>
    </source>
</evidence>
<feature type="compositionally biased region" description="Polar residues" evidence="7">
    <location>
        <begin position="386"/>
        <end position="429"/>
    </location>
</feature>
<dbReference type="Gene3D" id="3.90.190.10">
    <property type="entry name" value="Protein tyrosine phosphatase superfamily"/>
    <property type="match status" value="2"/>
</dbReference>
<evidence type="ECO:0000256" key="3">
    <source>
        <dbReference type="ARBA" id="ARBA00022618"/>
    </source>
</evidence>
<feature type="region of interest" description="Disordered" evidence="7">
    <location>
        <begin position="346"/>
        <end position="525"/>
    </location>
</feature>
<dbReference type="PROSITE" id="PS50054">
    <property type="entry name" value="TYR_PHOSPHATASE_DUAL"/>
    <property type="match status" value="1"/>
</dbReference>
<dbReference type="InterPro" id="IPR016130">
    <property type="entry name" value="Tyr_Pase_AS"/>
</dbReference>
<feature type="domain" description="Tyrosine specific protein phosphatases" evidence="9">
    <location>
        <begin position="268"/>
        <end position="330"/>
    </location>
</feature>
<organism evidence="10 11">
    <name type="scientific">Blattamonas nauphoetae</name>
    <dbReference type="NCBI Taxonomy" id="2049346"/>
    <lineage>
        <taxon>Eukaryota</taxon>
        <taxon>Metamonada</taxon>
        <taxon>Preaxostyla</taxon>
        <taxon>Oxymonadida</taxon>
        <taxon>Blattamonas</taxon>
    </lineage>
</organism>
<name>A0ABQ9Y4C2_9EUKA</name>
<dbReference type="Pfam" id="PF00782">
    <property type="entry name" value="DSPc"/>
    <property type="match status" value="1"/>
</dbReference>
<evidence type="ECO:0000256" key="2">
    <source>
        <dbReference type="ARBA" id="ARBA00013064"/>
    </source>
</evidence>
<dbReference type="SMART" id="SM00404">
    <property type="entry name" value="PTPc_motif"/>
    <property type="match status" value="1"/>
</dbReference>
<evidence type="ECO:0000256" key="6">
    <source>
        <dbReference type="ARBA" id="ARBA00023306"/>
    </source>
</evidence>
<dbReference type="EC" id="3.1.3.48" evidence="2"/>
<evidence type="ECO:0000313" key="11">
    <source>
        <dbReference type="Proteomes" id="UP001281761"/>
    </source>
</evidence>
<dbReference type="InterPro" id="IPR003595">
    <property type="entry name" value="Tyr_Pase_cat"/>
</dbReference>
<dbReference type="InterPro" id="IPR000340">
    <property type="entry name" value="Dual-sp_phosphatase_cat-dom"/>
</dbReference>
<dbReference type="GO" id="GO:0004725">
    <property type="term" value="F:protein tyrosine phosphatase activity"/>
    <property type="evidence" value="ECO:0007669"/>
    <property type="project" value="UniProtKB-EC"/>
</dbReference>
<keyword evidence="4 10" id="KW-0378">Hydrolase</keyword>
<feature type="compositionally biased region" description="Basic and acidic residues" evidence="7">
    <location>
        <begin position="451"/>
        <end position="460"/>
    </location>
</feature>
<keyword evidence="11" id="KW-1185">Reference proteome</keyword>
<dbReference type="Pfam" id="PF14671">
    <property type="entry name" value="DSPn"/>
    <property type="match status" value="1"/>
</dbReference>
<dbReference type="InterPro" id="IPR044506">
    <property type="entry name" value="CDC14_C"/>
</dbReference>
<dbReference type="CDD" id="cd14499">
    <property type="entry name" value="CDC14_C"/>
    <property type="match status" value="1"/>
</dbReference>
<evidence type="ECO:0000259" key="8">
    <source>
        <dbReference type="PROSITE" id="PS50054"/>
    </source>
</evidence>
<feature type="compositionally biased region" description="Low complexity" evidence="7">
    <location>
        <begin position="461"/>
        <end position="493"/>
    </location>
</feature>
<feature type="compositionally biased region" description="Polar residues" evidence="7">
    <location>
        <begin position="516"/>
        <end position="525"/>
    </location>
</feature>
<evidence type="ECO:0000256" key="4">
    <source>
        <dbReference type="ARBA" id="ARBA00022801"/>
    </source>
</evidence>